<feature type="compositionally biased region" description="Basic and acidic residues" evidence="10">
    <location>
        <begin position="522"/>
        <end position="531"/>
    </location>
</feature>
<dbReference type="SMART" id="SM00020">
    <property type="entry name" value="Tryp_SPc"/>
    <property type="match status" value="1"/>
</dbReference>
<dbReference type="GO" id="GO:0006508">
    <property type="term" value="P:proteolysis"/>
    <property type="evidence" value="ECO:0007669"/>
    <property type="project" value="InterPro"/>
</dbReference>
<keyword evidence="2" id="KW-0677">Repeat</keyword>
<dbReference type="GO" id="GO:0005576">
    <property type="term" value="C:extracellular region"/>
    <property type="evidence" value="ECO:0007669"/>
    <property type="project" value="UniProtKB-SubCell"/>
</dbReference>
<evidence type="ECO:0000256" key="11">
    <source>
        <dbReference type="SAM" id="SignalP"/>
    </source>
</evidence>
<dbReference type="Gene3D" id="2.40.10.10">
    <property type="entry name" value="Trypsin-like serine proteases"/>
    <property type="match status" value="1"/>
</dbReference>
<keyword evidence="11" id="KW-0732">Signal</keyword>
<accession>A0AAW1Z2V0</accession>
<dbReference type="AlphaFoldDB" id="A0AAW1Z2V0"/>
<dbReference type="GO" id="GO:0004252">
    <property type="term" value="F:serine-type endopeptidase activity"/>
    <property type="evidence" value="ECO:0007669"/>
    <property type="project" value="UniProtKB-EC"/>
</dbReference>
<organism evidence="13 14">
    <name type="scientific">Culter alburnus</name>
    <name type="common">Topmouth culter</name>
    <dbReference type="NCBI Taxonomy" id="194366"/>
    <lineage>
        <taxon>Eukaryota</taxon>
        <taxon>Metazoa</taxon>
        <taxon>Chordata</taxon>
        <taxon>Craniata</taxon>
        <taxon>Vertebrata</taxon>
        <taxon>Euteleostomi</taxon>
        <taxon>Actinopterygii</taxon>
        <taxon>Neopterygii</taxon>
        <taxon>Teleostei</taxon>
        <taxon>Ostariophysi</taxon>
        <taxon>Cypriniformes</taxon>
        <taxon>Xenocyprididae</taxon>
        <taxon>Xenocypridinae</taxon>
        <taxon>Culter</taxon>
    </lineage>
</organism>
<evidence type="ECO:0000313" key="13">
    <source>
        <dbReference type="EMBL" id="KAK9955278.1"/>
    </source>
</evidence>
<comment type="catalytic activity">
    <reaction evidence="6">
        <text>Preferential cleavage: Arg-|-Xaa, Lys-|-Xaa.</text>
        <dbReference type="EC" id="3.4.21.4"/>
    </reaction>
</comment>
<dbReference type="PROSITE" id="PS50297">
    <property type="entry name" value="ANK_REP_REGION"/>
    <property type="match status" value="4"/>
</dbReference>
<keyword evidence="8" id="KW-0040">ANK repeat</keyword>
<dbReference type="Proteomes" id="UP001479290">
    <property type="component" value="Unassembled WGS sequence"/>
</dbReference>
<comment type="subcellular location">
    <subcellularLocation>
        <location evidence="1">Secreted</location>
        <location evidence="1">Extracellular space</location>
    </subcellularLocation>
</comment>
<dbReference type="PANTHER" id="PTHR24129">
    <property type="entry name" value="ANKYCORBIN"/>
    <property type="match status" value="1"/>
</dbReference>
<evidence type="ECO:0000256" key="6">
    <source>
        <dbReference type="ARBA" id="ARBA00036320"/>
    </source>
</evidence>
<feature type="repeat" description="ANK" evidence="8">
    <location>
        <begin position="367"/>
        <end position="399"/>
    </location>
</feature>
<dbReference type="InterPro" id="IPR002110">
    <property type="entry name" value="Ankyrin_rpt"/>
</dbReference>
<evidence type="ECO:0000256" key="8">
    <source>
        <dbReference type="PROSITE-ProRule" id="PRU00023"/>
    </source>
</evidence>
<evidence type="ECO:0000313" key="14">
    <source>
        <dbReference type="Proteomes" id="UP001479290"/>
    </source>
</evidence>
<feature type="signal peptide" evidence="11">
    <location>
        <begin position="1"/>
        <end position="23"/>
    </location>
</feature>
<dbReference type="CDD" id="cd00190">
    <property type="entry name" value="Tryp_SPc"/>
    <property type="match status" value="1"/>
</dbReference>
<dbReference type="InterPro" id="IPR043504">
    <property type="entry name" value="Peptidase_S1_PA_chymotrypsin"/>
</dbReference>
<feature type="compositionally biased region" description="Polar residues" evidence="10">
    <location>
        <begin position="615"/>
        <end position="626"/>
    </location>
</feature>
<evidence type="ECO:0000256" key="5">
    <source>
        <dbReference type="ARBA" id="ARBA00023157"/>
    </source>
</evidence>
<dbReference type="SUPFAM" id="SSF50494">
    <property type="entry name" value="Trypsin-like serine proteases"/>
    <property type="match status" value="1"/>
</dbReference>
<dbReference type="SUPFAM" id="SSF48403">
    <property type="entry name" value="Ankyrin repeat"/>
    <property type="match status" value="1"/>
</dbReference>
<feature type="repeat" description="ANK" evidence="8">
    <location>
        <begin position="268"/>
        <end position="300"/>
    </location>
</feature>
<dbReference type="InterPro" id="IPR042420">
    <property type="entry name" value="RAI14/UACA"/>
</dbReference>
<feature type="region of interest" description="Disordered" evidence="10">
    <location>
        <begin position="460"/>
        <end position="531"/>
    </location>
</feature>
<feature type="domain" description="Peptidase S1" evidence="12">
    <location>
        <begin position="28"/>
        <end position="390"/>
    </location>
</feature>
<sequence length="1216" mass="136421">MDVCRYLTVYHFLAFTFFEVAACSEVSIIGGKDVKKLQSWMVSIQKDQNHVCGGILIQNQWVLTSAQCEEKPITSVTVLIGSLSLSKMSKGSQRVGIHSYAKPQTFNAQTKQDDIMLIKLKKKVKAKPKKIPKKEQDVPPGTKCVVTGWGTTDSNVMKASDKLQMLEVTVVDRDQCNRDYKRDIVITKDMMCAGNKQEKSGTCWVSWDLLESEWTNMKSLKAKFRKSDAHEWNKNDERLLSAVEHGEADKVTSLLSKKGACPTKLDSEGKSALHVAAAQGQTECLAVILAHGADVSLQDASGFTALHLASKNNHPECAKKLLQTKCAVDAPDSSGKMALHHAAASGNTVIVQLLCEHKCHVSLKDSDGLTPLLLSARHAHAEVCRILLDWGADINARDKNGRTAVMLASESSCPAAVELLVQKGADLHMVDSLGHDVLHYAKLSGCSEVRTVLNTALYRQQSESDKSSTRTPQHGQKLNEDRSSTPKKRKAPPPPISPIQSAGIISPPYFTPADTPLSSKSDSSKRFNYKEEELKSAVLKDEIEKLHEEKSMLLETIEDLKQIVEQTEPKMEQSENANLSLIAALQAKIASLSLENQQLAQIIKKRPAPQGEEGQGNSRPNSIESNASYHSTRADFELSSDMHIHTVDEEDISEVSVLDISSSSIKNEMEEDVRLSTDKEIGLLRDALENLQTKLLESRMENHSLQARLNTDFEKIEVASKSMGEDTQKYQEALQELQLRGDSVSPQEDNVVQKFQYLKSCLEQEVKELKGKLAKSQEEQKQDACLIRDLQAQLNSVRLSEDERQELKNTYNVLVENINQEKTLLIEKYKESQEEIKMLQEALRGTVPVEAAAKDFEEMKAELGEIIDGLQRRLLELSKSYSEAKSELSAARNQLQAKASEPKDQADVVCVTKEEHEQRIQELVFKIKDMQNILKDTEAKYQAVLKEIAQVKQDAENQAQSSVAIADHTQVVASLGNAIKNLELEVEVLKEQLAQKTLQVDALQNRLTVEKDVTPDDSLSRLEYEQMRETLEGEISHLNHLLKDALRKQDEMALEVTAAWQEVKDGRNEREAAQELALCREQECSALNTRYKEAQDIIIQLKKQVENHVISEREKNKKIDELSKEIMKLKDALNSLSQLSYTTSTPKRQQTQQVDSLQQQIKQLQYQLAESKKRHHEIVSVYRMHLLYAVQGQMDEDVQKALKQILVMCKMPTEAK</sequence>
<dbReference type="Pfam" id="PF00023">
    <property type="entry name" value="Ank"/>
    <property type="match status" value="1"/>
</dbReference>
<feature type="compositionally biased region" description="Low complexity" evidence="10">
    <location>
        <begin position="498"/>
        <end position="508"/>
    </location>
</feature>
<feature type="chain" id="PRO_5043519986" description="trypsin" evidence="11">
    <location>
        <begin position="24"/>
        <end position="1216"/>
    </location>
</feature>
<reference evidence="13 14" key="1">
    <citation type="submission" date="2024-05" db="EMBL/GenBank/DDBJ databases">
        <title>A high-quality chromosomal-level genome assembly of Topmouth culter (Culter alburnus).</title>
        <authorList>
            <person name="Zhao H."/>
        </authorList>
    </citation>
    <scope>NUCLEOTIDE SEQUENCE [LARGE SCALE GENOMIC DNA]</scope>
    <source>
        <strain evidence="13">CATC2023</strain>
        <tissue evidence="13">Muscle</tissue>
    </source>
</reference>
<keyword evidence="4" id="KW-0865">Zymogen</keyword>
<evidence type="ECO:0000256" key="7">
    <source>
        <dbReference type="ARBA" id="ARBA00038868"/>
    </source>
</evidence>
<dbReference type="EMBL" id="JAWDJR010000021">
    <property type="protein sequence ID" value="KAK9955278.1"/>
    <property type="molecule type" value="Genomic_DNA"/>
</dbReference>
<dbReference type="Gene3D" id="1.25.40.20">
    <property type="entry name" value="Ankyrin repeat-containing domain"/>
    <property type="match status" value="2"/>
</dbReference>
<dbReference type="InterPro" id="IPR036770">
    <property type="entry name" value="Ankyrin_rpt-contain_sf"/>
</dbReference>
<dbReference type="EC" id="3.4.21.4" evidence="7"/>
<evidence type="ECO:0000256" key="1">
    <source>
        <dbReference type="ARBA" id="ARBA00004239"/>
    </source>
</evidence>
<feature type="repeat" description="ANK" evidence="8">
    <location>
        <begin position="301"/>
        <end position="333"/>
    </location>
</feature>
<dbReference type="InterPro" id="IPR001314">
    <property type="entry name" value="Peptidase_S1A"/>
</dbReference>
<dbReference type="GO" id="GO:0003779">
    <property type="term" value="F:actin binding"/>
    <property type="evidence" value="ECO:0007669"/>
    <property type="project" value="InterPro"/>
</dbReference>
<dbReference type="PRINTS" id="PR00722">
    <property type="entry name" value="CHYMOTRYPSIN"/>
</dbReference>
<gene>
    <name evidence="13" type="ORF">ABG768_015160</name>
</gene>
<dbReference type="InterPro" id="IPR009003">
    <property type="entry name" value="Peptidase_S1_PA"/>
</dbReference>
<feature type="coiled-coil region" evidence="9">
    <location>
        <begin position="1084"/>
        <end position="1174"/>
    </location>
</feature>
<dbReference type="InterPro" id="IPR001254">
    <property type="entry name" value="Trypsin_dom"/>
</dbReference>
<evidence type="ECO:0000256" key="9">
    <source>
        <dbReference type="SAM" id="Coils"/>
    </source>
</evidence>
<evidence type="ECO:0000256" key="2">
    <source>
        <dbReference type="ARBA" id="ARBA00022737"/>
    </source>
</evidence>
<protein>
    <recommendedName>
        <fullName evidence="7">trypsin</fullName>
        <ecNumber evidence="7">3.4.21.4</ecNumber>
    </recommendedName>
</protein>
<dbReference type="SMART" id="SM00248">
    <property type="entry name" value="ANK"/>
    <property type="match status" value="5"/>
</dbReference>
<evidence type="ECO:0000259" key="12">
    <source>
        <dbReference type="PROSITE" id="PS50240"/>
    </source>
</evidence>
<feature type="coiled-coil region" evidence="9">
    <location>
        <begin position="759"/>
        <end position="1048"/>
    </location>
</feature>
<dbReference type="Pfam" id="PF00089">
    <property type="entry name" value="Trypsin"/>
    <property type="match status" value="1"/>
</dbReference>
<keyword evidence="14" id="KW-1185">Reference proteome</keyword>
<feature type="repeat" description="ANK" evidence="8">
    <location>
        <begin position="400"/>
        <end position="432"/>
    </location>
</feature>
<dbReference type="PROSITE" id="PS50088">
    <property type="entry name" value="ANK_REPEAT"/>
    <property type="match status" value="5"/>
</dbReference>
<evidence type="ECO:0000256" key="10">
    <source>
        <dbReference type="SAM" id="MobiDB-lite"/>
    </source>
</evidence>
<dbReference type="PRINTS" id="PR01415">
    <property type="entry name" value="ANKYRIN"/>
</dbReference>
<keyword evidence="3 9" id="KW-0175">Coiled coil</keyword>
<keyword evidence="5" id="KW-1015">Disulfide bond</keyword>
<proteinExistence type="predicted"/>
<evidence type="ECO:0000256" key="3">
    <source>
        <dbReference type="ARBA" id="ARBA00023054"/>
    </source>
</evidence>
<name>A0AAW1Z2V0_CULAL</name>
<feature type="region of interest" description="Disordered" evidence="10">
    <location>
        <begin position="606"/>
        <end position="626"/>
    </location>
</feature>
<dbReference type="PANTHER" id="PTHR24129:SF0">
    <property type="entry name" value="ANKYCORBIN"/>
    <property type="match status" value="1"/>
</dbReference>
<feature type="repeat" description="ANK" evidence="8">
    <location>
        <begin position="334"/>
        <end position="366"/>
    </location>
</feature>
<comment type="caution">
    <text evidence="13">The sequence shown here is derived from an EMBL/GenBank/DDBJ whole genome shotgun (WGS) entry which is preliminary data.</text>
</comment>
<dbReference type="Pfam" id="PF12796">
    <property type="entry name" value="Ank_2"/>
    <property type="match status" value="2"/>
</dbReference>
<evidence type="ECO:0000256" key="4">
    <source>
        <dbReference type="ARBA" id="ARBA00023145"/>
    </source>
</evidence>
<dbReference type="PROSITE" id="PS50240">
    <property type="entry name" value="TRYPSIN_DOM"/>
    <property type="match status" value="1"/>
</dbReference>
<dbReference type="FunFam" id="2.40.10.10:FF:000005">
    <property type="entry name" value="Serine protease 37"/>
    <property type="match status" value="1"/>
</dbReference>